<evidence type="ECO:0000313" key="2">
    <source>
        <dbReference type="Proteomes" id="UP000266841"/>
    </source>
</evidence>
<dbReference type="AlphaFoldDB" id="K0RVY5"/>
<sequence>SIERGRITSTTPLQPVHIQQKLGSTYSAKPIIPDNPFQAKFEDVANDEELKVELPYTFDGEGTPDVPIADIVDSAGKPIGNQSFTDTLIGIEVVSMPSVWGPAPVAGHCCSS</sequence>
<organism evidence="1 2">
    <name type="scientific">Thalassiosira oceanica</name>
    <name type="common">Marine diatom</name>
    <dbReference type="NCBI Taxonomy" id="159749"/>
    <lineage>
        <taxon>Eukaryota</taxon>
        <taxon>Sar</taxon>
        <taxon>Stramenopiles</taxon>
        <taxon>Ochrophyta</taxon>
        <taxon>Bacillariophyta</taxon>
        <taxon>Coscinodiscophyceae</taxon>
        <taxon>Thalassiosirophycidae</taxon>
        <taxon>Thalassiosirales</taxon>
        <taxon>Thalassiosiraceae</taxon>
        <taxon>Thalassiosira</taxon>
    </lineage>
</organism>
<proteinExistence type="predicted"/>
<feature type="non-terminal residue" evidence="1">
    <location>
        <position position="1"/>
    </location>
</feature>
<protein>
    <submittedName>
        <fullName evidence="1">Uncharacterized protein</fullName>
    </submittedName>
</protein>
<name>K0RVY5_THAOC</name>
<gene>
    <name evidence="1" type="ORF">THAOC_23501</name>
</gene>
<keyword evidence="2" id="KW-1185">Reference proteome</keyword>
<dbReference type="Proteomes" id="UP000266841">
    <property type="component" value="Unassembled WGS sequence"/>
</dbReference>
<accession>K0RVY5</accession>
<comment type="caution">
    <text evidence="1">The sequence shown here is derived from an EMBL/GenBank/DDBJ whole genome shotgun (WGS) entry which is preliminary data.</text>
</comment>
<dbReference type="EMBL" id="AGNL01031038">
    <property type="protein sequence ID" value="EJK56584.1"/>
    <property type="molecule type" value="Genomic_DNA"/>
</dbReference>
<reference evidence="1 2" key="1">
    <citation type="journal article" date="2012" name="Genome Biol.">
        <title>Genome and low-iron response of an oceanic diatom adapted to chronic iron limitation.</title>
        <authorList>
            <person name="Lommer M."/>
            <person name="Specht M."/>
            <person name="Roy A.S."/>
            <person name="Kraemer L."/>
            <person name="Andreson R."/>
            <person name="Gutowska M.A."/>
            <person name="Wolf J."/>
            <person name="Bergner S.V."/>
            <person name="Schilhabel M.B."/>
            <person name="Klostermeier U.C."/>
            <person name="Beiko R.G."/>
            <person name="Rosenstiel P."/>
            <person name="Hippler M."/>
            <person name="Laroche J."/>
        </authorList>
    </citation>
    <scope>NUCLEOTIDE SEQUENCE [LARGE SCALE GENOMIC DNA]</scope>
    <source>
        <strain evidence="1 2">CCMP1005</strain>
    </source>
</reference>
<evidence type="ECO:0000313" key="1">
    <source>
        <dbReference type="EMBL" id="EJK56584.1"/>
    </source>
</evidence>